<organism evidence="2 3">
    <name type="scientific">Xenoophorus captivus</name>
    <dbReference type="NCBI Taxonomy" id="1517983"/>
    <lineage>
        <taxon>Eukaryota</taxon>
        <taxon>Metazoa</taxon>
        <taxon>Chordata</taxon>
        <taxon>Craniata</taxon>
        <taxon>Vertebrata</taxon>
        <taxon>Euteleostomi</taxon>
        <taxon>Actinopterygii</taxon>
        <taxon>Neopterygii</taxon>
        <taxon>Teleostei</taxon>
        <taxon>Neoteleostei</taxon>
        <taxon>Acanthomorphata</taxon>
        <taxon>Ovalentaria</taxon>
        <taxon>Atherinomorphae</taxon>
        <taxon>Cyprinodontiformes</taxon>
        <taxon>Goodeidae</taxon>
        <taxon>Xenoophorus</taxon>
    </lineage>
</organism>
<evidence type="ECO:0000313" key="3">
    <source>
        <dbReference type="Proteomes" id="UP001434883"/>
    </source>
</evidence>
<protein>
    <submittedName>
        <fullName evidence="2">Uncharacterized protein</fullName>
    </submittedName>
</protein>
<feature type="compositionally biased region" description="Low complexity" evidence="1">
    <location>
        <begin position="28"/>
        <end position="42"/>
    </location>
</feature>
<sequence length="173" mass="19244">MSPFSAVGTTSVPASTQVGRERFGELGSVSSTSSTMSPLSQSPAQVMSYRGREGSFESRYQSPIDDFRVSQETLLDQMDPQSRRGPVTSPRTDDVTDCCDCCFHGNAHHRFGLHFRELSLLRFLLYPRTPMPLFPSLCPTEEEEEGKDTAGGADRKLTAAERKKKQYNKKLEG</sequence>
<comment type="caution">
    <text evidence="2">The sequence shown here is derived from an EMBL/GenBank/DDBJ whole genome shotgun (WGS) entry which is preliminary data.</text>
</comment>
<feature type="region of interest" description="Disordered" evidence="1">
    <location>
        <begin position="138"/>
        <end position="173"/>
    </location>
</feature>
<keyword evidence="3" id="KW-1185">Reference proteome</keyword>
<dbReference type="Proteomes" id="UP001434883">
    <property type="component" value="Unassembled WGS sequence"/>
</dbReference>
<feature type="region of interest" description="Disordered" evidence="1">
    <location>
        <begin position="1"/>
        <end position="62"/>
    </location>
</feature>
<evidence type="ECO:0000256" key="1">
    <source>
        <dbReference type="SAM" id="MobiDB-lite"/>
    </source>
</evidence>
<name>A0ABV0RW86_9TELE</name>
<reference evidence="2 3" key="1">
    <citation type="submission" date="2021-06" db="EMBL/GenBank/DDBJ databases">
        <authorList>
            <person name="Palmer J.M."/>
        </authorList>
    </citation>
    <scope>NUCLEOTIDE SEQUENCE [LARGE SCALE GENOMIC DNA]</scope>
    <source>
        <strain evidence="2 3">XC_2019</strain>
        <tissue evidence="2">Muscle</tissue>
    </source>
</reference>
<feature type="compositionally biased region" description="Polar residues" evidence="1">
    <location>
        <begin position="7"/>
        <end position="18"/>
    </location>
</feature>
<evidence type="ECO:0000313" key="2">
    <source>
        <dbReference type="EMBL" id="MEQ2212249.1"/>
    </source>
</evidence>
<proteinExistence type="predicted"/>
<dbReference type="EMBL" id="JAHRIN010059571">
    <property type="protein sequence ID" value="MEQ2212249.1"/>
    <property type="molecule type" value="Genomic_DNA"/>
</dbReference>
<accession>A0ABV0RW86</accession>
<gene>
    <name evidence="2" type="ORF">XENOCAPTIV_028120</name>
</gene>
<feature type="compositionally biased region" description="Basic residues" evidence="1">
    <location>
        <begin position="162"/>
        <end position="173"/>
    </location>
</feature>